<keyword evidence="3" id="KW-1185">Reference proteome</keyword>
<name>A0ABR4MY29_9FUNG</name>
<reference evidence="2 3" key="1">
    <citation type="submission" date="2023-09" db="EMBL/GenBank/DDBJ databases">
        <title>Pangenome analysis of Batrachochytrium dendrobatidis and related Chytrids.</title>
        <authorList>
            <person name="Yacoub M.N."/>
            <person name="Stajich J.E."/>
            <person name="James T.Y."/>
        </authorList>
    </citation>
    <scope>NUCLEOTIDE SEQUENCE [LARGE SCALE GENOMIC DNA]</scope>
    <source>
        <strain evidence="2 3">JEL0888</strain>
    </source>
</reference>
<feature type="region of interest" description="Disordered" evidence="1">
    <location>
        <begin position="286"/>
        <end position="359"/>
    </location>
</feature>
<feature type="compositionally biased region" description="Gly residues" evidence="1">
    <location>
        <begin position="294"/>
        <end position="334"/>
    </location>
</feature>
<sequence length="359" mass="36446">MVRLLARGFIHPPRAARPHSLSEEVKCFDCEVCKECKGECVIDPKRLQELRKAAAAAKQGVMSQQGLGVTGSTLIQPHNPRTTLFSLSPNILTLPPMVPDLSPIGVVPPPAQLGSAAAAAAQAQAQMQAGPAAIVQPSLMHPHMMGILGVPIDETVFSAMLMAAVAMSASSAASLGRNESMRRPLVVPDEVAGPCPRCEGLGFRHDSSAKHDKKKTDKCKHCTACKACNSTGRISGKKACPACETKGFVHATAERAHDVPEHLRCFFCKDCPTCKGVGLVPINAGQAGSSSSGSGVGATGPAGMGGGGGSGSGGVGSAGGGVGGGSGGGAGGAGVRPMLRRPEDRLANARDSLVRPVGL</sequence>
<evidence type="ECO:0000313" key="3">
    <source>
        <dbReference type="Proteomes" id="UP001527925"/>
    </source>
</evidence>
<dbReference type="EMBL" id="JADGIZ020000075">
    <property type="protein sequence ID" value="KAL2912145.1"/>
    <property type="molecule type" value="Genomic_DNA"/>
</dbReference>
<organism evidence="2 3">
    <name type="scientific">Polyrhizophydium stewartii</name>
    <dbReference type="NCBI Taxonomy" id="2732419"/>
    <lineage>
        <taxon>Eukaryota</taxon>
        <taxon>Fungi</taxon>
        <taxon>Fungi incertae sedis</taxon>
        <taxon>Chytridiomycota</taxon>
        <taxon>Chytridiomycota incertae sedis</taxon>
        <taxon>Chytridiomycetes</taxon>
        <taxon>Rhizophydiales</taxon>
        <taxon>Rhizophydiales incertae sedis</taxon>
        <taxon>Polyrhizophydium</taxon>
    </lineage>
</organism>
<gene>
    <name evidence="2" type="ORF">HK105_208346</name>
</gene>
<comment type="caution">
    <text evidence="2">The sequence shown here is derived from an EMBL/GenBank/DDBJ whole genome shotgun (WGS) entry which is preliminary data.</text>
</comment>
<accession>A0ABR4MY29</accession>
<evidence type="ECO:0000256" key="1">
    <source>
        <dbReference type="SAM" id="MobiDB-lite"/>
    </source>
</evidence>
<protein>
    <submittedName>
        <fullName evidence="2">Uncharacterized protein</fullName>
    </submittedName>
</protein>
<dbReference type="Proteomes" id="UP001527925">
    <property type="component" value="Unassembled WGS sequence"/>
</dbReference>
<evidence type="ECO:0000313" key="2">
    <source>
        <dbReference type="EMBL" id="KAL2912145.1"/>
    </source>
</evidence>
<proteinExistence type="predicted"/>